<dbReference type="GO" id="GO:0005886">
    <property type="term" value="C:plasma membrane"/>
    <property type="evidence" value="ECO:0007669"/>
    <property type="project" value="TreeGrafter"/>
</dbReference>
<keyword evidence="2" id="KW-1133">Transmembrane helix</keyword>
<feature type="transmembrane region" description="Helical" evidence="2">
    <location>
        <begin position="692"/>
        <end position="714"/>
    </location>
</feature>
<feature type="transmembrane region" description="Helical" evidence="2">
    <location>
        <begin position="632"/>
        <end position="649"/>
    </location>
</feature>
<evidence type="ECO:0000313" key="4">
    <source>
        <dbReference type="EMBL" id="CAD8388180.1"/>
    </source>
</evidence>
<evidence type="ECO:0000259" key="3">
    <source>
        <dbReference type="Pfam" id="PF12773"/>
    </source>
</evidence>
<evidence type="ECO:0000256" key="2">
    <source>
        <dbReference type="SAM" id="Phobius"/>
    </source>
</evidence>
<accession>A0A7S0BBH4</accession>
<feature type="transmembrane region" description="Helical" evidence="2">
    <location>
        <begin position="414"/>
        <end position="440"/>
    </location>
</feature>
<dbReference type="InterPro" id="IPR045122">
    <property type="entry name" value="Csc1-like"/>
</dbReference>
<reference evidence="4" key="1">
    <citation type="submission" date="2021-01" db="EMBL/GenBank/DDBJ databases">
        <authorList>
            <person name="Corre E."/>
            <person name="Pelletier E."/>
            <person name="Niang G."/>
            <person name="Scheremetjew M."/>
            <person name="Finn R."/>
            <person name="Kale V."/>
            <person name="Holt S."/>
            <person name="Cochrane G."/>
            <person name="Meng A."/>
            <person name="Brown T."/>
            <person name="Cohen L."/>
        </authorList>
    </citation>
    <scope>NUCLEOTIDE SEQUENCE</scope>
    <source>
        <strain evidence="4">Pbaha01</strain>
    </source>
</reference>
<sequence>MAGLTSPTAIVGHAGDFAPDIGGELGKMSIGNLGILQEGGFENQASRFVSIPLLGCTQIKATDVTEFLAWFDFLAVLVFFANILFFRFYLLPRNVKQNDREALTCRDYTVEVDCLPRTIEDMAQYEEELKSHFMARLTKLDEARKRRLRKDEPPGEPPEICEIVLVRDFHGRLSAIKSRAELRQQLAIADHRKDAKATKKLETKIEVLSAKVQEKLDSIQVLPVMRAYVTLNTPGHKEALLYDYRFSNSGLFRCCQSKVRCFHGKPIRVMVAPEPSNLLWENQDVNDGCMKDGRPTGRTCRKVLTNFIFALLIIVSMACIYLILYWSSGQSESTTHNYLGDEICDPVFRSAETGNEDPFMCMVSEAETWTLEEAQETKAKLDCFCLTKGYQLILWSSVLREACFSWVQGVATKAGIMTLASFTVVIINSVMKTVFAWLAVFERSSSVSGKDSSLMNKLFVAQTLNTGAVPFLVSWHAPDALRDFISVIPGLQFIGRGDYADLVRGWYTVVGLSLMVNMATNAVSTAAQNLAMHFFNKCKRWCCTRERCFRRYVQAELLQLYTNPEFNMCTRYAQLMMTVYVTMLYSSGLPLLYFAAAVYMFAMYWVDKIVLLRGSKRPPLYDSQMPKKASQTLIYAVPLHCFGAILMFGQPCTFPSNTLGGKLGSLTSDTIAQSGQTTDGGLGMRISRESTWMLFGLFLVFVVIWVIWTLLWVLNLGAFLRCLLNTCGCGRVRISKEREHLVWERAKEFIHERCPPASYKFEDSRDFLKLAPYLDEAAAEAEDAETGEGGAGSKEEADPTAVPCEVDDLRAAATAVPMTVPMPEAPIQVLQLEEDAGQAGGVVEEDLAVEETSDQLGVGGKEAPAVPGVVPAELRRGSGSCASLGGDEPKVVCQCGAVQRAGYKFCGKCGTKATGNEPPAAVCQACGAVRNKAFKFCGQCGAKAEP</sequence>
<feature type="transmembrane region" description="Helical" evidence="2">
    <location>
        <begin position="591"/>
        <end position="611"/>
    </location>
</feature>
<keyword evidence="2" id="KW-0812">Transmembrane</keyword>
<dbReference type="PANTHER" id="PTHR13018">
    <property type="entry name" value="PROBABLE MEMBRANE PROTEIN DUF221-RELATED"/>
    <property type="match status" value="1"/>
</dbReference>
<name>A0A7S0BBH4_9DINO</name>
<feature type="transmembrane region" description="Helical" evidence="2">
    <location>
        <begin position="303"/>
        <end position="326"/>
    </location>
</feature>
<feature type="transmembrane region" description="Helical" evidence="2">
    <location>
        <begin position="67"/>
        <end position="90"/>
    </location>
</feature>
<dbReference type="InterPro" id="IPR025874">
    <property type="entry name" value="DZR"/>
</dbReference>
<dbReference type="Pfam" id="PF12773">
    <property type="entry name" value="DZR"/>
    <property type="match status" value="1"/>
</dbReference>
<gene>
    <name evidence="4" type="ORF">PBAH0796_LOCUS31868</name>
</gene>
<dbReference type="AlphaFoldDB" id="A0A7S0BBH4"/>
<feature type="domain" description="DZANK-type" evidence="3">
    <location>
        <begin position="893"/>
        <end position="941"/>
    </location>
</feature>
<proteinExistence type="predicted"/>
<evidence type="ECO:0000256" key="1">
    <source>
        <dbReference type="SAM" id="MobiDB-lite"/>
    </source>
</evidence>
<keyword evidence="2" id="KW-0472">Membrane</keyword>
<organism evidence="4">
    <name type="scientific">Pyrodinium bahamense</name>
    <dbReference type="NCBI Taxonomy" id="73915"/>
    <lineage>
        <taxon>Eukaryota</taxon>
        <taxon>Sar</taxon>
        <taxon>Alveolata</taxon>
        <taxon>Dinophyceae</taxon>
        <taxon>Gonyaulacales</taxon>
        <taxon>Pyrocystaceae</taxon>
        <taxon>Pyrodinium</taxon>
    </lineage>
</organism>
<dbReference type="GO" id="GO:0005227">
    <property type="term" value="F:calcium-activated cation channel activity"/>
    <property type="evidence" value="ECO:0007669"/>
    <property type="project" value="InterPro"/>
</dbReference>
<dbReference type="EMBL" id="HBEG01052398">
    <property type="protein sequence ID" value="CAD8388180.1"/>
    <property type="molecule type" value="Transcribed_RNA"/>
</dbReference>
<dbReference type="PANTHER" id="PTHR13018:SF83">
    <property type="entry name" value="RRM DOMAIN-CONTAINING PROTEIN"/>
    <property type="match status" value="1"/>
</dbReference>
<feature type="region of interest" description="Disordered" evidence="1">
    <location>
        <begin position="779"/>
        <end position="800"/>
    </location>
</feature>
<protein>
    <recommendedName>
        <fullName evidence="3">DZANK-type domain-containing protein</fullName>
    </recommendedName>
</protein>